<comment type="caution">
    <text evidence="5">The sequence shown here is derived from an EMBL/GenBank/DDBJ whole genome shotgun (WGS) entry which is preliminary data.</text>
</comment>
<comment type="subunit">
    <text evidence="3">Component of the ER membrane protein complex (EMC).</text>
</comment>
<dbReference type="InterPro" id="IPR039856">
    <property type="entry name" value="EMC2-like"/>
</dbReference>
<dbReference type="AlphaFoldDB" id="A0A8J2WTM1"/>
<evidence type="ECO:0000313" key="6">
    <source>
        <dbReference type="Proteomes" id="UP000789595"/>
    </source>
</evidence>
<feature type="domain" description="EMC2 TPR-like" evidence="4">
    <location>
        <begin position="103"/>
        <end position="206"/>
    </location>
</feature>
<dbReference type="EMBL" id="CAKKNE010000006">
    <property type="protein sequence ID" value="CAH0380380.1"/>
    <property type="molecule type" value="Genomic_DNA"/>
</dbReference>
<dbReference type="Pfam" id="PF22890">
    <property type="entry name" value="TPR_EMC2"/>
    <property type="match status" value="1"/>
</dbReference>
<dbReference type="InterPro" id="IPR055217">
    <property type="entry name" value="TPR_EMC2"/>
</dbReference>
<comment type="function">
    <text evidence="3">Part of the endoplasmic reticulum membrane protein complex (EMC) that enables the energy-independent insertion into endoplasmic reticulum membranes of newly synthesized membrane proteins.</text>
</comment>
<dbReference type="Gene3D" id="1.25.40.10">
    <property type="entry name" value="Tetratricopeptide repeat domain"/>
    <property type="match status" value="1"/>
</dbReference>
<accession>A0A8J2WTM1</accession>
<dbReference type="OrthoDB" id="124397at2759"/>
<keyword evidence="6" id="KW-1185">Reference proteome</keyword>
<evidence type="ECO:0000256" key="1">
    <source>
        <dbReference type="ARBA" id="ARBA00022737"/>
    </source>
</evidence>
<keyword evidence="2" id="KW-0802">TPR repeat</keyword>
<evidence type="ECO:0000256" key="3">
    <source>
        <dbReference type="RuleBase" id="RU367091"/>
    </source>
</evidence>
<evidence type="ECO:0000259" key="4">
    <source>
        <dbReference type="Pfam" id="PF22890"/>
    </source>
</evidence>
<evidence type="ECO:0000256" key="2">
    <source>
        <dbReference type="ARBA" id="ARBA00022803"/>
    </source>
</evidence>
<dbReference type="PANTHER" id="PTHR12760">
    <property type="entry name" value="TETRATRICOPEPTIDE REPEAT PROTEIN"/>
    <property type="match status" value="1"/>
</dbReference>
<gene>
    <name evidence="5" type="ORF">PECAL_6P20310</name>
</gene>
<reference evidence="5" key="1">
    <citation type="submission" date="2021-11" db="EMBL/GenBank/DDBJ databases">
        <authorList>
            <consortium name="Genoscope - CEA"/>
            <person name="William W."/>
        </authorList>
    </citation>
    <scope>NUCLEOTIDE SEQUENCE</scope>
</reference>
<protein>
    <recommendedName>
        <fullName evidence="3">ER membrane protein complex subunit 2</fullName>
    </recommendedName>
</protein>
<proteinExistence type="inferred from homology"/>
<keyword evidence="3" id="KW-0256">Endoplasmic reticulum</keyword>
<organism evidence="5 6">
    <name type="scientific">Pelagomonas calceolata</name>
    <dbReference type="NCBI Taxonomy" id="35677"/>
    <lineage>
        <taxon>Eukaryota</taxon>
        <taxon>Sar</taxon>
        <taxon>Stramenopiles</taxon>
        <taxon>Ochrophyta</taxon>
        <taxon>Pelagophyceae</taxon>
        <taxon>Pelagomonadales</taxon>
        <taxon>Pelagomonadaceae</taxon>
        <taxon>Pelagomonas</taxon>
    </lineage>
</organism>
<sequence>MASYADLHAAVQADPRSLPKIAALLKLIRTQKLRQSQVVATHGKTALQDPRRAARVLGDDVWAVYEQTLVAALDVDDAPLRDACQSALLKRFGGANPPSQRLERLEGLVAEAAGDWEAALQRYKGVLAQNPANSTALKREVCVVEAKGAGREAVIAALTKLTATCQSDRGAWQALAEAHAAAYRFSDAIFCYEELTLFDPTAQHYMRRLGELYYSWAASTTAKREPLYRKARVYFAKSLELLGPKHNPRAATGLLLTCSAIKLDVRGRKSDPDDELNAALGSLAASKLKAAYANVDPFLRECNEKLLAAHAPPYARLLPKKNEETVSATTVAVEKLVVDDIARS</sequence>
<comment type="subcellular location">
    <subcellularLocation>
        <location evidence="3">Endoplasmic reticulum membrane</location>
        <topology evidence="3">Peripheral membrane protein</topology>
        <orientation evidence="3">Cytoplasmic side</orientation>
    </subcellularLocation>
</comment>
<dbReference type="GO" id="GO:0072546">
    <property type="term" value="C:EMC complex"/>
    <property type="evidence" value="ECO:0007669"/>
    <property type="project" value="UniProtKB-UniRule"/>
</dbReference>
<keyword evidence="3" id="KW-0472">Membrane</keyword>
<dbReference type="InterPro" id="IPR011990">
    <property type="entry name" value="TPR-like_helical_dom_sf"/>
</dbReference>
<evidence type="ECO:0000313" key="5">
    <source>
        <dbReference type="EMBL" id="CAH0380380.1"/>
    </source>
</evidence>
<dbReference type="SUPFAM" id="SSF48452">
    <property type="entry name" value="TPR-like"/>
    <property type="match status" value="1"/>
</dbReference>
<comment type="similarity">
    <text evidence="3">Belongs to the EMC2 family.</text>
</comment>
<dbReference type="Proteomes" id="UP000789595">
    <property type="component" value="Unassembled WGS sequence"/>
</dbReference>
<keyword evidence="1" id="KW-0677">Repeat</keyword>
<name>A0A8J2WTM1_9STRA</name>